<evidence type="ECO:0000313" key="1">
    <source>
        <dbReference type="EMBL" id="MBA2133876.1"/>
    </source>
</evidence>
<organism evidence="1 2">
    <name type="scientific">Capillibacterium thermochitinicola</name>
    <dbReference type="NCBI Taxonomy" id="2699427"/>
    <lineage>
        <taxon>Bacteria</taxon>
        <taxon>Bacillati</taxon>
        <taxon>Bacillota</taxon>
        <taxon>Capillibacterium</taxon>
    </lineage>
</organism>
<accession>A0A8J6LJH5</accession>
<dbReference type="RefSeq" id="WP_181340344.1">
    <property type="nucleotide sequence ID" value="NZ_JAAKDE010000025.1"/>
</dbReference>
<comment type="caution">
    <text evidence="1">The sequence shown here is derived from an EMBL/GenBank/DDBJ whole genome shotgun (WGS) entry which is preliminary data.</text>
</comment>
<protein>
    <recommendedName>
        <fullName evidence="3">P pilus assembly protein, chaperone PapD</fullName>
    </recommendedName>
</protein>
<evidence type="ECO:0000313" key="2">
    <source>
        <dbReference type="Proteomes" id="UP000657177"/>
    </source>
</evidence>
<proteinExistence type="predicted"/>
<dbReference type="EMBL" id="JAAKDE010000025">
    <property type="protein sequence ID" value="MBA2133876.1"/>
    <property type="molecule type" value="Genomic_DNA"/>
</dbReference>
<evidence type="ECO:0008006" key="3">
    <source>
        <dbReference type="Google" id="ProtNLM"/>
    </source>
</evidence>
<sequence>MIKPAPRRVFHFLTAVFFFTLLGAPTAQGVVRVEPSKFIFTLQPGARITDAIKVTNTQDTEVEFTAVVYDWTLDPEGRLVTFSAGERPDTLDGLIKFNPRRFKLAPGESQYVRFTLTAPKSGSWLERRGIIFFEESRPSPETVGSAMVFQVGTTVYLSFTETVYSCRLLGVKVEPTPQGQPTTLLGLVNDGQGHIRYQVAYEITGEDGTPYAAWTSGEQLILPDSQCLLTLPIEAELAAGNYQLSLKLSFAGTTETLSSVVPFTIP</sequence>
<dbReference type="SUPFAM" id="SSF49354">
    <property type="entry name" value="PapD-like"/>
    <property type="match status" value="1"/>
</dbReference>
<keyword evidence="2" id="KW-1185">Reference proteome</keyword>
<dbReference type="AlphaFoldDB" id="A0A8J6LJH5"/>
<name>A0A8J6LJH5_9FIRM</name>
<dbReference type="Proteomes" id="UP000657177">
    <property type="component" value="Unassembled WGS sequence"/>
</dbReference>
<dbReference type="InterPro" id="IPR008962">
    <property type="entry name" value="PapD-like_sf"/>
</dbReference>
<reference evidence="1" key="1">
    <citation type="submission" date="2020-06" db="EMBL/GenBank/DDBJ databases">
        <title>Novel chitinolytic bacterium.</title>
        <authorList>
            <person name="Ungkulpasvich U."/>
            <person name="Kosugi A."/>
            <person name="Uke A."/>
        </authorList>
    </citation>
    <scope>NUCLEOTIDE SEQUENCE</scope>
    <source>
        <strain evidence="1">UUS1-1</strain>
    </source>
</reference>
<gene>
    <name evidence="1" type="ORF">G5B42_10065</name>
</gene>